<organism evidence="3 4">
    <name type="scientific">Methylocaldum szegediense</name>
    <dbReference type="NCBI Taxonomy" id="73780"/>
    <lineage>
        <taxon>Bacteria</taxon>
        <taxon>Pseudomonadati</taxon>
        <taxon>Pseudomonadota</taxon>
        <taxon>Gammaproteobacteria</taxon>
        <taxon>Methylococcales</taxon>
        <taxon>Methylococcaceae</taxon>
        <taxon>Methylocaldum</taxon>
    </lineage>
</organism>
<dbReference type="Proteomes" id="UP001162030">
    <property type="component" value="Chromosome"/>
</dbReference>
<protein>
    <submittedName>
        <fullName evidence="3">Uncharacterized protein</fullName>
    </submittedName>
</protein>
<dbReference type="EMBL" id="OX458333">
    <property type="protein sequence ID" value="CAI8851734.1"/>
    <property type="molecule type" value="Genomic_DNA"/>
</dbReference>
<feature type="transmembrane region" description="Helical" evidence="2">
    <location>
        <begin position="16"/>
        <end position="36"/>
    </location>
</feature>
<accession>A0ABN8X6G5</accession>
<sequence length="171" mass="18564">MEPDKQRVPKIKLSRWAVVIAVVLVVLIVAVLFVIGRKPPSEDAIPPVPPARQEPGRVPVPEPQVETPAVVEITVAGQGGLGCEVETNAHEVIVKEIGGKDIFEAYEEGVFLTDEKGVTGKYYLDVDSVPEDKRSQLPKLFTPGNRLKIRYVICGSGGIKFLTSIQARPNG</sequence>
<keyword evidence="2" id="KW-0812">Transmembrane</keyword>
<feature type="region of interest" description="Disordered" evidence="1">
    <location>
        <begin position="43"/>
        <end position="62"/>
    </location>
</feature>
<keyword evidence="2" id="KW-1133">Transmembrane helix</keyword>
<name>A0ABN8X6G5_9GAMM</name>
<gene>
    <name evidence="3" type="ORF">MSZNOR_2523</name>
</gene>
<evidence type="ECO:0000256" key="1">
    <source>
        <dbReference type="SAM" id="MobiDB-lite"/>
    </source>
</evidence>
<evidence type="ECO:0000313" key="3">
    <source>
        <dbReference type="EMBL" id="CAI8851734.1"/>
    </source>
</evidence>
<reference evidence="3 4" key="1">
    <citation type="submission" date="2023-03" db="EMBL/GenBank/DDBJ databases">
        <authorList>
            <person name="Pearce D."/>
        </authorList>
    </citation>
    <scope>NUCLEOTIDE SEQUENCE [LARGE SCALE GENOMIC DNA]</scope>
    <source>
        <strain evidence="3">Msz</strain>
    </source>
</reference>
<evidence type="ECO:0000313" key="4">
    <source>
        <dbReference type="Proteomes" id="UP001162030"/>
    </source>
</evidence>
<feature type="compositionally biased region" description="Pro residues" evidence="1">
    <location>
        <begin position="46"/>
        <end position="62"/>
    </location>
</feature>
<proteinExistence type="predicted"/>
<keyword evidence="4" id="KW-1185">Reference proteome</keyword>
<keyword evidence="2" id="KW-0472">Membrane</keyword>
<evidence type="ECO:0000256" key="2">
    <source>
        <dbReference type="SAM" id="Phobius"/>
    </source>
</evidence>